<dbReference type="SUPFAM" id="SSF51126">
    <property type="entry name" value="Pectin lyase-like"/>
    <property type="match status" value="1"/>
</dbReference>
<dbReference type="SUPFAM" id="SSF57184">
    <property type="entry name" value="Growth factor receptor domain"/>
    <property type="match status" value="1"/>
</dbReference>
<protein>
    <recommendedName>
        <fullName evidence="5">Tyrosine-protein kinase ephrin type A/B receptor-like domain-containing protein</fullName>
    </recommendedName>
</protein>
<organism evidence="3 4">
    <name type="scientific">Triparma verrucosa</name>
    <dbReference type="NCBI Taxonomy" id="1606542"/>
    <lineage>
        <taxon>Eukaryota</taxon>
        <taxon>Sar</taxon>
        <taxon>Stramenopiles</taxon>
        <taxon>Ochrophyta</taxon>
        <taxon>Bolidophyceae</taxon>
        <taxon>Parmales</taxon>
        <taxon>Triparmaceae</taxon>
        <taxon>Triparma</taxon>
    </lineage>
</organism>
<keyword evidence="4" id="KW-1185">Reference proteome</keyword>
<evidence type="ECO:0000256" key="2">
    <source>
        <dbReference type="SAM" id="SignalP"/>
    </source>
</evidence>
<feature type="region of interest" description="Disordered" evidence="1">
    <location>
        <begin position="533"/>
        <end position="553"/>
    </location>
</feature>
<dbReference type="InterPro" id="IPR009030">
    <property type="entry name" value="Growth_fac_rcpt_cys_sf"/>
</dbReference>
<reference evidence="4" key="1">
    <citation type="journal article" date="2023" name="Commun. Biol.">
        <title>Genome analysis of Parmales, the sister group of diatoms, reveals the evolutionary specialization of diatoms from phago-mixotrophs to photoautotrophs.</title>
        <authorList>
            <person name="Ban H."/>
            <person name="Sato S."/>
            <person name="Yoshikawa S."/>
            <person name="Yamada K."/>
            <person name="Nakamura Y."/>
            <person name="Ichinomiya M."/>
            <person name="Sato N."/>
            <person name="Blanc-Mathieu R."/>
            <person name="Endo H."/>
            <person name="Kuwata A."/>
            <person name="Ogata H."/>
        </authorList>
    </citation>
    <scope>NUCLEOTIDE SEQUENCE [LARGE SCALE GENOMIC DNA]</scope>
    <source>
        <strain evidence="4">NIES 3699</strain>
    </source>
</reference>
<dbReference type="Proteomes" id="UP001165160">
    <property type="component" value="Unassembled WGS sequence"/>
</dbReference>
<feature type="chain" id="PRO_5040748982" description="Tyrosine-protein kinase ephrin type A/B receptor-like domain-containing protein" evidence="2">
    <location>
        <begin position="21"/>
        <end position="553"/>
    </location>
</feature>
<keyword evidence="2" id="KW-0732">Signal</keyword>
<evidence type="ECO:0000256" key="1">
    <source>
        <dbReference type="SAM" id="MobiDB-lite"/>
    </source>
</evidence>
<proteinExistence type="predicted"/>
<dbReference type="InterPro" id="IPR011050">
    <property type="entry name" value="Pectin_lyase_fold/virulence"/>
</dbReference>
<evidence type="ECO:0008006" key="5">
    <source>
        <dbReference type="Google" id="ProtNLM"/>
    </source>
</evidence>
<dbReference type="EMBL" id="BRXX01000502">
    <property type="protein sequence ID" value="GMI14629.1"/>
    <property type="molecule type" value="Genomic_DNA"/>
</dbReference>
<evidence type="ECO:0000313" key="3">
    <source>
        <dbReference type="EMBL" id="GMI14629.1"/>
    </source>
</evidence>
<accession>A0A9W7KX20</accession>
<comment type="caution">
    <text evidence="3">The sequence shown here is derived from an EMBL/GenBank/DDBJ whole genome shotgun (WGS) entry which is preliminary data.</text>
</comment>
<sequence>MTKILLAFLVLLSVCSRGSAETQPYTVITRDSYGDGWNCGVLTITNKETDQVVVTSTGPADDCKYAPPGDTCERTETISLECGTFSAQQSGLAHPADCSWIIHDGDGATFAQGSGTNSELFSTCSSLRQASPRLLDDDTPPAQFTVSGLTEGCPDKTVFEGLYKPVAKTKSDRWYYKSEKDMYIYWDSDCDGTGPVNVPNLWIFSALEPSTTPVNDLDEDNACVFSAYKTSTSMTPPLGTTTWTVTCGGWISIPLTLKVAEDRLITTTPDELYNTISQYGNNVMTSGDRALIESGTYTCTTCDSSVSMFKVELFGNIVCQEDGLSCVLDGQLTRIVMWISETGGSKLTIKGIKFYRGDAGGLYSGGGMVVDSGCKVTLEFCAFTSCSAYIGGAIYNQPDTTLLLYGTNFTSNDADVHGAKDVSNSGIFAVFDICPDGWVGIPDEGVELSAGGVEIAGIPNSFSIGSCTVCPLGKAGASAWYDMLSSSTCQTCPIGRFRSAEVGLCTICGAGKYNDKDGSDASDHESCQSCPAGKHLADDGLRPPLVTRSAKIA</sequence>
<feature type="signal peptide" evidence="2">
    <location>
        <begin position="1"/>
        <end position="20"/>
    </location>
</feature>
<evidence type="ECO:0000313" key="4">
    <source>
        <dbReference type="Proteomes" id="UP001165160"/>
    </source>
</evidence>
<gene>
    <name evidence="3" type="ORF">TrVE_jg5503</name>
</gene>
<dbReference type="AlphaFoldDB" id="A0A9W7KX20"/>
<name>A0A9W7KX20_9STRA</name>